<dbReference type="GO" id="GO:0004731">
    <property type="term" value="F:purine-nucleoside phosphorylase activity"/>
    <property type="evidence" value="ECO:0007669"/>
    <property type="project" value="UniProtKB-EC"/>
</dbReference>
<dbReference type="PANTHER" id="PTHR11904">
    <property type="entry name" value="METHYLTHIOADENOSINE/PURINE NUCLEOSIDE PHOSPHORYLASE"/>
    <property type="match status" value="1"/>
</dbReference>
<accession>A0A448KAS4</accession>
<protein>
    <submittedName>
        <fullName evidence="4">Purine nucleoside phosphorylase 1</fullName>
        <ecNumber evidence="4">2.4.2.1</ecNumber>
    </submittedName>
</protein>
<name>A0A448KAS4_9ACTO</name>
<reference evidence="4 5" key="1">
    <citation type="submission" date="2018-12" db="EMBL/GenBank/DDBJ databases">
        <authorList>
            <consortium name="Pathogen Informatics"/>
        </authorList>
    </citation>
    <scope>NUCLEOTIDE SEQUENCE [LARGE SCALE GENOMIC DNA]</scope>
    <source>
        <strain evidence="4 5">NCTC11923</strain>
    </source>
</reference>
<evidence type="ECO:0000256" key="2">
    <source>
        <dbReference type="ARBA" id="ARBA00022679"/>
    </source>
</evidence>
<gene>
    <name evidence="4" type="primary">punA_1</name>
    <name evidence="4" type="ORF">NCTC11923_00639</name>
</gene>
<evidence type="ECO:0000256" key="3">
    <source>
        <dbReference type="SAM" id="MobiDB-lite"/>
    </source>
</evidence>
<dbReference type="STRING" id="1278298.GCA_000428685_00162"/>
<dbReference type="Gene3D" id="3.40.50.1580">
    <property type="entry name" value="Nucleoside phosphorylase domain"/>
    <property type="match status" value="1"/>
</dbReference>
<dbReference type="AlphaFoldDB" id="A0A448KAS4"/>
<dbReference type="EMBL" id="LR134363">
    <property type="protein sequence ID" value="VEG74020.1"/>
    <property type="molecule type" value="Genomic_DNA"/>
</dbReference>
<dbReference type="Proteomes" id="UP000276899">
    <property type="component" value="Chromosome"/>
</dbReference>
<dbReference type="InterPro" id="IPR035994">
    <property type="entry name" value="Nucleoside_phosphorylase_sf"/>
</dbReference>
<evidence type="ECO:0000313" key="4">
    <source>
        <dbReference type="EMBL" id="VEG74020.1"/>
    </source>
</evidence>
<feature type="region of interest" description="Disordered" evidence="3">
    <location>
        <begin position="231"/>
        <end position="250"/>
    </location>
</feature>
<dbReference type="InterPro" id="IPR011268">
    <property type="entry name" value="Purine_phosphorylase"/>
</dbReference>
<sequence length="271" mass="27584">MAQPVPRGAWSGDPADTSILVATGRSRHDLFVVAEPAMLTSLDASWGPPLRSVRLSSLPGVSAPATAGQEDSLVAYRRDGLSVLIARGRTSPLEGKPADLTTALAQMVGARGVRAALLLTRATSLGAAVPGDLLAVGDHLNLSGAALFSAERTMSGAWHGGLTARLGRLRGVRGTGVVALIPGPMRPTPAEARILDGMGADAVVFDTVAEGMALAARGVPTTALAVIDDAVASPGSQPSGRRAAAPDPRLRRPAASVVLDAVETVLATLHR</sequence>
<proteinExistence type="predicted"/>
<organism evidence="4 5">
    <name type="scientific">Actinomyces slackii</name>
    <dbReference type="NCBI Taxonomy" id="52774"/>
    <lineage>
        <taxon>Bacteria</taxon>
        <taxon>Bacillati</taxon>
        <taxon>Actinomycetota</taxon>
        <taxon>Actinomycetes</taxon>
        <taxon>Actinomycetales</taxon>
        <taxon>Actinomycetaceae</taxon>
        <taxon>Actinomyces</taxon>
    </lineage>
</organism>
<dbReference type="PANTHER" id="PTHR11904:SF9">
    <property type="entry name" value="PURINE NUCLEOSIDE PHOSPHORYLASE-RELATED"/>
    <property type="match status" value="1"/>
</dbReference>
<keyword evidence="2 4" id="KW-0808">Transferase</keyword>
<dbReference type="RefSeq" id="WP_026426334.1">
    <property type="nucleotide sequence ID" value="NZ_CBCRWE010000077.1"/>
</dbReference>
<dbReference type="GO" id="GO:0005737">
    <property type="term" value="C:cytoplasm"/>
    <property type="evidence" value="ECO:0007669"/>
    <property type="project" value="TreeGrafter"/>
</dbReference>
<evidence type="ECO:0000256" key="1">
    <source>
        <dbReference type="ARBA" id="ARBA00022676"/>
    </source>
</evidence>
<dbReference type="KEGG" id="asla:NCTC11923_00639"/>
<evidence type="ECO:0000313" key="5">
    <source>
        <dbReference type="Proteomes" id="UP000276899"/>
    </source>
</evidence>
<keyword evidence="1 4" id="KW-0328">Glycosyltransferase</keyword>
<dbReference type="SUPFAM" id="SSF53167">
    <property type="entry name" value="Purine and uridine phosphorylases"/>
    <property type="match status" value="1"/>
</dbReference>
<dbReference type="GO" id="GO:0009116">
    <property type="term" value="P:nucleoside metabolic process"/>
    <property type="evidence" value="ECO:0007669"/>
    <property type="project" value="InterPro"/>
</dbReference>
<keyword evidence="5" id="KW-1185">Reference proteome</keyword>
<dbReference type="EC" id="2.4.2.1" evidence="4"/>